<evidence type="ECO:0000313" key="3">
    <source>
        <dbReference type="Proteomes" id="UP000309676"/>
    </source>
</evidence>
<evidence type="ECO:0000259" key="1">
    <source>
        <dbReference type="PROSITE" id="PS51186"/>
    </source>
</evidence>
<dbReference type="RefSeq" id="WP_138191590.1">
    <property type="nucleotide sequence ID" value="NZ_VCIW01000001.1"/>
</dbReference>
<sequence>MTSMERARPARFLRGENVYLRPIEAEDAEWYFQSLYDDENRKLTGTQLHYTREQIANYIAGKAQDRSGVLLLIAANDTDEPIGDVALQNIDAMNRSANVRIALNPGRTGRGYGSEAMRLMLDYGFGIVNLHRIELNVFAYNERAIRAYEKLGFRREGVQREALYYDHEYHDSILMSMLAREYRELYLRRG</sequence>
<keyword evidence="3" id="KW-1185">Reference proteome</keyword>
<dbReference type="Gene3D" id="3.40.630.30">
    <property type="match status" value="1"/>
</dbReference>
<organism evidence="2 3">
    <name type="scientific">Paenibacillus antri</name>
    <dbReference type="NCBI Taxonomy" id="2582848"/>
    <lineage>
        <taxon>Bacteria</taxon>
        <taxon>Bacillati</taxon>
        <taxon>Bacillota</taxon>
        <taxon>Bacilli</taxon>
        <taxon>Bacillales</taxon>
        <taxon>Paenibacillaceae</taxon>
        <taxon>Paenibacillus</taxon>
    </lineage>
</organism>
<keyword evidence="2" id="KW-0808">Transferase</keyword>
<dbReference type="AlphaFoldDB" id="A0A5R9GHK5"/>
<dbReference type="InterPro" id="IPR000182">
    <property type="entry name" value="GNAT_dom"/>
</dbReference>
<dbReference type="Proteomes" id="UP000309676">
    <property type="component" value="Unassembled WGS sequence"/>
</dbReference>
<protein>
    <submittedName>
        <fullName evidence="2">GNAT family N-acetyltransferase</fullName>
    </submittedName>
</protein>
<dbReference type="Pfam" id="PF13302">
    <property type="entry name" value="Acetyltransf_3"/>
    <property type="match status" value="1"/>
</dbReference>
<dbReference type="PROSITE" id="PS51186">
    <property type="entry name" value="GNAT"/>
    <property type="match status" value="1"/>
</dbReference>
<dbReference type="PANTHER" id="PTHR43415">
    <property type="entry name" value="SPERMIDINE N(1)-ACETYLTRANSFERASE"/>
    <property type="match status" value="1"/>
</dbReference>
<proteinExistence type="predicted"/>
<evidence type="ECO:0000313" key="2">
    <source>
        <dbReference type="EMBL" id="TLS53956.1"/>
    </source>
</evidence>
<dbReference type="SUPFAM" id="SSF55729">
    <property type="entry name" value="Acyl-CoA N-acyltransferases (Nat)"/>
    <property type="match status" value="1"/>
</dbReference>
<gene>
    <name evidence="2" type="ORF">FE782_00990</name>
</gene>
<dbReference type="GO" id="GO:0016747">
    <property type="term" value="F:acyltransferase activity, transferring groups other than amino-acyl groups"/>
    <property type="evidence" value="ECO:0007669"/>
    <property type="project" value="InterPro"/>
</dbReference>
<name>A0A5R9GHK5_9BACL</name>
<dbReference type="EMBL" id="VCIW01000001">
    <property type="protein sequence ID" value="TLS53956.1"/>
    <property type="molecule type" value="Genomic_DNA"/>
</dbReference>
<dbReference type="PANTHER" id="PTHR43415:SF3">
    <property type="entry name" value="GNAT-FAMILY ACETYLTRANSFERASE"/>
    <property type="match status" value="1"/>
</dbReference>
<dbReference type="InterPro" id="IPR016181">
    <property type="entry name" value="Acyl_CoA_acyltransferase"/>
</dbReference>
<dbReference type="OrthoDB" id="9795206at2"/>
<reference evidence="2 3" key="1">
    <citation type="submission" date="2019-05" db="EMBL/GenBank/DDBJ databases">
        <authorList>
            <person name="Narsing Rao M.P."/>
            <person name="Li W.J."/>
        </authorList>
    </citation>
    <scope>NUCLEOTIDE SEQUENCE [LARGE SCALE GENOMIC DNA]</scope>
    <source>
        <strain evidence="2 3">SYSU_K30003</strain>
    </source>
</reference>
<accession>A0A5R9GHK5</accession>
<feature type="domain" description="N-acetyltransferase" evidence="1">
    <location>
        <begin position="18"/>
        <end position="180"/>
    </location>
</feature>
<comment type="caution">
    <text evidence="2">The sequence shown here is derived from an EMBL/GenBank/DDBJ whole genome shotgun (WGS) entry which is preliminary data.</text>
</comment>